<dbReference type="FunFam" id="3.40.50.1100:FF:000118">
    <property type="entry name" value="Related to CYS4-cystathionine beta-synthase"/>
    <property type="match status" value="1"/>
</dbReference>
<evidence type="ECO:0000256" key="19">
    <source>
        <dbReference type="ARBA" id="ARBA00023239"/>
    </source>
</evidence>
<keyword evidence="12" id="KW-0349">Heme</keyword>
<evidence type="ECO:0000256" key="21">
    <source>
        <dbReference type="ARBA" id="ARBA00026192"/>
    </source>
</evidence>
<keyword evidence="13" id="KW-0479">Metal-binding</keyword>
<evidence type="ECO:0000256" key="5">
    <source>
        <dbReference type="ARBA" id="ARBA00007103"/>
    </source>
</evidence>
<dbReference type="FunFam" id="3.40.50.1100:FF:000003">
    <property type="entry name" value="Cystathionine beta-synthase"/>
    <property type="match status" value="1"/>
</dbReference>
<reference evidence="27 28" key="1">
    <citation type="submission" date="2017-06" db="EMBL/GenBank/DDBJ databases">
        <title>A platform for efficient transgenesis in Macrostomum lignano, a flatworm model organism for stem cell research.</title>
        <authorList>
            <person name="Berezikov E."/>
        </authorList>
    </citation>
    <scope>NUCLEOTIDE SEQUENCE [LARGE SCALE GENOMIC DNA]</scope>
    <source>
        <strain evidence="27">DV1</strain>
        <tissue evidence="27">Whole organism</tissue>
    </source>
</reference>
<comment type="caution">
    <text evidence="27">The sequence shown here is derived from an EMBL/GenBank/DDBJ whole genome shotgun (WGS) entry which is preliminary data.</text>
</comment>
<evidence type="ECO:0000313" key="27">
    <source>
        <dbReference type="EMBL" id="PAA67587.1"/>
    </source>
</evidence>
<evidence type="ECO:0000256" key="20">
    <source>
        <dbReference type="ARBA" id="ARBA00023242"/>
    </source>
</evidence>
<keyword evidence="8" id="KW-0963">Cytoplasm</keyword>
<dbReference type="Pfam" id="PF00571">
    <property type="entry name" value="CBS"/>
    <property type="match status" value="1"/>
</dbReference>
<keyword evidence="11 25" id="KW-0028">Amino-acid biosynthesis</keyword>
<evidence type="ECO:0000256" key="23">
    <source>
        <dbReference type="ARBA" id="ARBA00047490"/>
    </source>
</evidence>
<organism evidence="27 28">
    <name type="scientific">Macrostomum lignano</name>
    <dbReference type="NCBI Taxonomy" id="282301"/>
    <lineage>
        <taxon>Eukaryota</taxon>
        <taxon>Metazoa</taxon>
        <taxon>Spiralia</taxon>
        <taxon>Lophotrochozoa</taxon>
        <taxon>Platyhelminthes</taxon>
        <taxon>Rhabditophora</taxon>
        <taxon>Macrostomorpha</taxon>
        <taxon>Macrostomida</taxon>
        <taxon>Macrostomidae</taxon>
        <taxon>Macrostomum</taxon>
    </lineage>
</organism>
<keyword evidence="18 25" id="KW-0198">Cysteine biosynthesis</keyword>
<dbReference type="PANTHER" id="PTHR10314">
    <property type="entry name" value="CYSTATHIONINE BETA-SYNTHASE"/>
    <property type="match status" value="1"/>
</dbReference>
<comment type="cofactor">
    <cofactor evidence="1 25">
        <name>pyridoxal 5'-phosphate</name>
        <dbReference type="ChEBI" id="CHEBI:597326"/>
    </cofactor>
</comment>
<dbReference type="InterPro" id="IPR000644">
    <property type="entry name" value="CBS_dom"/>
</dbReference>
<evidence type="ECO:0000256" key="11">
    <source>
        <dbReference type="ARBA" id="ARBA00022605"/>
    </source>
</evidence>
<dbReference type="UniPathway" id="UPA00136">
    <property type="reaction ID" value="UER00201"/>
</dbReference>
<dbReference type="EMBL" id="NIVC01001472">
    <property type="protein sequence ID" value="PAA67587.1"/>
    <property type="molecule type" value="Genomic_DNA"/>
</dbReference>
<evidence type="ECO:0000256" key="2">
    <source>
        <dbReference type="ARBA" id="ARBA00004123"/>
    </source>
</evidence>
<evidence type="ECO:0000256" key="13">
    <source>
        <dbReference type="ARBA" id="ARBA00022723"/>
    </source>
</evidence>
<dbReference type="InterPro" id="IPR001216">
    <property type="entry name" value="P-phosphate_BS"/>
</dbReference>
<keyword evidence="20" id="KW-0539">Nucleus</keyword>
<evidence type="ECO:0000256" key="22">
    <source>
        <dbReference type="ARBA" id="ARBA00045425"/>
    </source>
</evidence>
<dbReference type="CDD" id="cd01561">
    <property type="entry name" value="CBS_like"/>
    <property type="match status" value="1"/>
</dbReference>
<dbReference type="SUPFAM" id="SSF53686">
    <property type="entry name" value="Tryptophan synthase beta subunit-like PLP-dependent enzymes"/>
    <property type="match status" value="1"/>
</dbReference>
<sequence>FAFKPRSINLTTMSSAAELNSSCPVSGGDDSTNGGQRWLPPNHDSRCTFRIDKPVCESPHLHQKRKERPKILPDILHHIGNTPLVRVNNITKEEGIECEILVKCEFFNAGGSVKDRIGLRMIEDAERSGRLKPGDVLIEPTSGNTGIGLALAAAVKGYRCTIVMPEKMSKEKVDVLRALGADIVRTPTAASYDSAESHIGVAKQLLNTVANSHILDQYTNPSNPMAHFDGTAEEILEACSGQLDMVVLGAGTGGTLCGVARKLKQRCPDCLIIGVDPLGSILAQPDELNATKVTGYDVEGIGYDFVPTVLDRSLVDRWYKSNDVDSLRMARRLIRREGLLCGGSSGSAFDCALRAVRDFGLGAGKRVVVLLPDSVRNYMTKFLSDDWMIERGHMPDPEDDPSLGPSHAWMSVRVGSLDLRAPLTVAPDVSVSETLELFNRESIDQVPVVERSSGAIVGMATLSNITSRIIRGSLAPTDPVGSAAFDKFTKVTPDAKLGAVSRRLDTDHFVLVVQQQRQFGSAGEAVREFVYGILTRIDLLNFILKMQE</sequence>
<dbReference type="EC" id="4.2.1.22" evidence="7 25"/>
<dbReference type="Gene3D" id="3.10.580.10">
    <property type="entry name" value="CBS-domain"/>
    <property type="match status" value="1"/>
</dbReference>
<comment type="subcellular location">
    <subcellularLocation>
        <location evidence="3">Cytoplasm</location>
    </subcellularLocation>
    <subcellularLocation>
        <location evidence="2">Nucleus</location>
    </subcellularLocation>
</comment>
<keyword evidence="19 25" id="KW-0456">Lyase</keyword>
<accession>A0A267F346</accession>
<evidence type="ECO:0000256" key="12">
    <source>
        <dbReference type="ARBA" id="ARBA00022617"/>
    </source>
</evidence>
<dbReference type="GO" id="GO:0004122">
    <property type="term" value="F:cystathionine beta-synthase activity"/>
    <property type="evidence" value="ECO:0007669"/>
    <property type="project" value="UniProtKB-UniRule"/>
</dbReference>
<dbReference type="InterPro" id="IPR001926">
    <property type="entry name" value="TrpB-like_PALP"/>
</dbReference>
<evidence type="ECO:0000256" key="15">
    <source>
        <dbReference type="ARBA" id="ARBA00022898"/>
    </source>
</evidence>
<evidence type="ECO:0000259" key="26">
    <source>
        <dbReference type="PROSITE" id="PS51371"/>
    </source>
</evidence>
<comment type="function">
    <text evidence="22">Hydro-lyase catalyzing the first step of the transsulfuration pathway, where the hydroxyl group of L-serine is displaced by L-homocysteine in a beta-replacement reaction to form L-cystathionine, the precursor of L-cysteine. This catabolic route allows the elimination of L-methionine and the toxic metabolite L-homocysteine. Also involved in the production of hydrogen sulfide, a gasotransmitter with signaling and cytoprotective effects on neurons.</text>
</comment>
<dbReference type="GO" id="GO:0019343">
    <property type="term" value="P:cysteine biosynthetic process via cystathionine"/>
    <property type="evidence" value="ECO:0007669"/>
    <property type="project" value="UniProtKB-UniRule"/>
</dbReference>
<dbReference type="PROSITE" id="PS51371">
    <property type="entry name" value="CBS"/>
    <property type="match status" value="1"/>
</dbReference>
<keyword evidence="15 25" id="KW-0663">Pyridoxal phosphate</keyword>
<evidence type="ECO:0000256" key="10">
    <source>
        <dbReference type="ARBA" id="ARBA00022553"/>
    </source>
</evidence>
<dbReference type="FunFam" id="3.10.580.10:FF:000014">
    <property type="entry name" value="Cystathionine beta-synthase"/>
    <property type="match status" value="1"/>
</dbReference>
<evidence type="ECO:0000256" key="17">
    <source>
        <dbReference type="ARBA" id="ARBA00023122"/>
    </source>
</evidence>
<dbReference type="InterPro" id="IPR046353">
    <property type="entry name" value="CBS_C"/>
</dbReference>
<comment type="catalytic activity">
    <reaction evidence="23 25">
        <text>L-homocysteine + L-serine = L,L-cystathionine + H2O</text>
        <dbReference type="Rhea" id="RHEA:10112"/>
        <dbReference type="ChEBI" id="CHEBI:15377"/>
        <dbReference type="ChEBI" id="CHEBI:33384"/>
        <dbReference type="ChEBI" id="CHEBI:58161"/>
        <dbReference type="ChEBI" id="CHEBI:58199"/>
        <dbReference type="EC" id="4.2.1.22"/>
    </reaction>
</comment>
<evidence type="ECO:0000256" key="14">
    <source>
        <dbReference type="ARBA" id="ARBA00022843"/>
    </source>
</evidence>
<keyword evidence="14" id="KW-0832">Ubl conjugation</keyword>
<evidence type="ECO:0000256" key="6">
    <source>
        <dbReference type="ARBA" id="ARBA00011881"/>
    </source>
</evidence>
<dbReference type="NCBIfam" id="TIGR01137">
    <property type="entry name" value="cysta_beta"/>
    <property type="match status" value="1"/>
</dbReference>
<dbReference type="SMART" id="SM00116">
    <property type="entry name" value="CBS"/>
    <property type="match status" value="2"/>
</dbReference>
<dbReference type="GO" id="GO:0050667">
    <property type="term" value="P:homocysteine metabolic process"/>
    <property type="evidence" value="ECO:0007669"/>
    <property type="project" value="UniProtKB-ARBA"/>
</dbReference>
<keyword evidence="16" id="KW-0408">Iron</keyword>
<dbReference type="InterPro" id="IPR036052">
    <property type="entry name" value="TrpB-like_PALP_sf"/>
</dbReference>
<evidence type="ECO:0000256" key="7">
    <source>
        <dbReference type="ARBA" id="ARBA00012041"/>
    </source>
</evidence>
<feature type="non-terminal residue" evidence="27">
    <location>
        <position position="1"/>
    </location>
</feature>
<comment type="subunit">
    <text evidence="6">Homotetramer.</text>
</comment>
<dbReference type="OrthoDB" id="728at2759"/>
<comment type="pathway">
    <text evidence="4">Amino-acid biosynthesis; L-cysteine biosynthesis; L-cysteine from L-homocysteine and L-serine: step 1/2.</text>
</comment>
<keyword evidence="9" id="KW-1017">Isopeptide bond</keyword>
<dbReference type="AlphaFoldDB" id="A0A267F346"/>
<protein>
    <recommendedName>
        <fullName evidence="21 25">Cystathionine beta-synthase</fullName>
        <ecNumber evidence="7 25">4.2.1.22</ecNumber>
    </recommendedName>
</protein>
<evidence type="ECO:0000256" key="9">
    <source>
        <dbReference type="ARBA" id="ARBA00022499"/>
    </source>
</evidence>
<keyword evidence="10" id="KW-0597">Phosphoprotein</keyword>
<dbReference type="InterPro" id="IPR050214">
    <property type="entry name" value="Cys_Synth/Cystath_Beta-Synth"/>
</dbReference>
<dbReference type="GO" id="GO:0006535">
    <property type="term" value="P:cysteine biosynthetic process from serine"/>
    <property type="evidence" value="ECO:0007669"/>
    <property type="project" value="UniProtKB-UniRule"/>
</dbReference>
<keyword evidence="17 24" id="KW-0129">CBS domain</keyword>
<evidence type="ECO:0000256" key="1">
    <source>
        <dbReference type="ARBA" id="ARBA00001933"/>
    </source>
</evidence>
<dbReference type="GO" id="GO:0046872">
    <property type="term" value="F:metal ion binding"/>
    <property type="evidence" value="ECO:0007669"/>
    <property type="project" value="UniProtKB-KW"/>
</dbReference>
<dbReference type="STRING" id="282301.A0A267F346"/>
<name>A0A267F346_9PLAT</name>
<dbReference type="Pfam" id="PF00291">
    <property type="entry name" value="PALP"/>
    <property type="match status" value="1"/>
</dbReference>
<evidence type="ECO:0000256" key="8">
    <source>
        <dbReference type="ARBA" id="ARBA00022490"/>
    </source>
</evidence>
<gene>
    <name evidence="27" type="ORF">BOX15_Mlig000058g2</name>
</gene>
<dbReference type="InterPro" id="IPR005857">
    <property type="entry name" value="Cysta_beta_synth"/>
</dbReference>
<dbReference type="SUPFAM" id="SSF54631">
    <property type="entry name" value="CBS-domain pair"/>
    <property type="match status" value="1"/>
</dbReference>
<feature type="domain" description="CBS" evidence="26">
    <location>
        <begin position="418"/>
        <end position="477"/>
    </location>
</feature>
<dbReference type="GO" id="GO:0005737">
    <property type="term" value="C:cytoplasm"/>
    <property type="evidence" value="ECO:0007669"/>
    <property type="project" value="UniProtKB-SubCell"/>
</dbReference>
<evidence type="ECO:0000313" key="28">
    <source>
        <dbReference type="Proteomes" id="UP000215902"/>
    </source>
</evidence>
<evidence type="ECO:0000256" key="18">
    <source>
        <dbReference type="ARBA" id="ARBA00023192"/>
    </source>
</evidence>
<dbReference type="Gene3D" id="3.40.50.1100">
    <property type="match status" value="2"/>
</dbReference>
<evidence type="ECO:0000256" key="16">
    <source>
        <dbReference type="ARBA" id="ARBA00023004"/>
    </source>
</evidence>
<dbReference type="InterPro" id="IPR046342">
    <property type="entry name" value="CBS_dom_sf"/>
</dbReference>
<evidence type="ECO:0000256" key="4">
    <source>
        <dbReference type="ARBA" id="ARBA00005003"/>
    </source>
</evidence>
<dbReference type="GO" id="GO:0005634">
    <property type="term" value="C:nucleus"/>
    <property type="evidence" value="ECO:0007669"/>
    <property type="project" value="UniProtKB-SubCell"/>
</dbReference>
<dbReference type="Proteomes" id="UP000215902">
    <property type="component" value="Unassembled WGS sequence"/>
</dbReference>
<keyword evidence="28" id="KW-1185">Reference proteome</keyword>
<dbReference type="CDD" id="cd04608">
    <property type="entry name" value="CBS_pair_CBS"/>
    <property type="match status" value="1"/>
</dbReference>
<dbReference type="PROSITE" id="PS00901">
    <property type="entry name" value="CYS_SYNTHASE"/>
    <property type="match status" value="1"/>
</dbReference>
<evidence type="ECO:0000256" key="3">
    <source>
        <dbReference type="ARBA" id="ARBA00004496"/>
    </source>
</evidence>
<evidence type="ECO:0000256" key="25">
    <source>
        <dbReference type="RuleBase" id="RU361204"/>
    </source>
</evidence>
<evidence type="ECO:0000256" key="24">
    <source>
        <dbReference type="PROSITE-ProRule" id="PRU00703"/>
    </source>
</evidence>
<proteinExistence type="inferred from homology"/>
<comment type="similarity">
    <text evidence="5 25">Belongs to the cysteine synthase/cystathionine beta-synthase family.</text>
</comment>